<dbReference type="AlphaFoldDB" id="A0AAD9TNK1"/>
<organism evidence="1 2">
    <name type="scientific">Dipteronia dyeriana</name>
    <dbReference type="NCBI Taxonomy" id="168575"/>
    <lineage>
        <taxon>Eukaryota</taxon>
        <taxon>Viridiplantae</taxon>
        <taxon>Streptophyta</taxon>
        <taxon>Embryophyta</taxon>
        <taxon>Tracheophyta</taxon>
        <taxon>Spermatophyta</taxon>
        <taxon>Magnoliopsida</taxon>
        <taxon>eudicotyledons</taxon>
        <taxon>Gunneridae</taxon>
        <taxon>Pentapetalae</taxon>
        <taxon>rosids</taxon>
        <taxon>malvids</taxon>
        <taxon>Sapindales</taxon>
        <taxon>Sapindaceae</taxon>
        <taxon>Hippocastanoideae</taxon>
        <taxon>Acereae</taxon>
        <taxon>Dipteronia</taxon>
    </lineage>
</organism>
<evidence type="ECO:0000313" key="2">
    <source>
        <dbReference type="Proteomes" id="UP001280121"/>
    </source>
</evidence>
<comment type="caution">
    <text evidence="1">The sequence shown here is derived from an EMBL/GenBank/DDBJ whole genome shotgun (WGS) entry which is preliminary data.</text>
</comment>
<reference evidence="1" key="1">
    <citation type="journal article" date="2023" name="Plant J.">
        <title>Genome sequences and population genomics provide insights into the demographic history, inbreeding, and mutation load of two 'living fossil' tree species of Dipteronia.</title>
        <authorList>
            <person name="Feng Y."/>
            <person name="Comes H.P."/>
            <person name="Chen J."/>
            <person name="Zhu S."/>
            <person name="Lu R."/>
            <person name="Zhang X."/>
            <person name="Li P."/>
            <person name="Qiu J."/>
            <person name="Olsen K.M."/>
            <person name="Qiu Y."/>
        </authorList>
    </citation>
    <scope>NUCLEOTIDE SEQUENCE</scope>
    <source>
        <strain evidence="1">KIB01</strain>
    </source>
</reference>
<accession>A0AAD9TNK1</accession>
<sequence length="75" mass="8636">KNEGKRKTNQKIDGLELPLFELDTIDNATNNFSFSNKIEKDGFGHVYKEKCKWTKNVGPLMTRMVHEKGENPSTH</sequence>
<dbReference type="EMBL" id="JANJYI010000008">
    <property type="protein sequence ID" value="KAK2639369.1"/>
    <property type="molecule type" value="Genomic_DNA"/>
</dbReference>
<dbReference type="Gene3D" id="3.30.200.20">
    <property type="entry name" value="Phosphorylase Kinase, domain 1"/>
    <property type="match status" value="1"/>
</dbReference>
<gene>
    <name evidence="1" type="ORF">Ddye_027164</name>
</gene>
<feature type="non-terminal residue" evidence="1">
    <location>
        <position position="1"/>
    </location>
</feature>
<keyword evidence="2" id="KW-1185">Reference proteome</keyword>
<protein>
    <submittedName>
        <fullName evidence="1">Uncharacterized protein</fullName>
    </submittedName>
</protein>
<dbReference type="Proteomes" id="UP001280121">
    <property type="component" value="Unassembled WGS sequence"/>
</dbReference>
<proteinExistence type="predicted"/>
<evidence type="ECO:0000313" key="1">
    <source>
        <dbReference type="EMBL" id="KAK2639369.1"/>
    </source>
</evidence>
<name>A0AAD9TNK1_9ROSI</name>